<dbReference type="Pfam" id="PF01977">
    <property type="entry name" value="UbiD"/>
    <property type="match status" value="1"/>
</dbReference>
<protein>
    <submittedName>
        <fullName evidence="5">UbiD family decarboxylase</fullName>
    </submittedName>
</protein>
<reference evidence="5 6" key="1">
    <citation type="submission" date="2018-10" db="EMBL/GenBank/DDBJ databases">
        <title>Draft genome of Mycobacterium hodleri strain B.</title>
        <authorList>
            <person name="Amande T.J."/>
            <person name="Mcgenity T.J."/>
        </authorList>
    </citation>
    <scope>NUCLEOTIDE SEQUENCE [LARGE SCALE GENOMIC DNA]</scope>
    <source>
        <strain evidence="5 6">B</strain>
    </source>
</reference>
<evidence type="ECO:0000313" key="6">
    <source>
        <dbReference type="Proteomes" id="UP000315759"/>
    </source>
</evidence>
<sequence length="480" mass="51884">MGHRTVPFHDFREFLDALRSHGELIDVDRPVALELEVAKALRKSASTAGPAVVFTDNGTGFPLVGGVYNSRAKALIAFGCDEDAAYDKIITGLGNRIPPTYVTEAPVHQNVVLGDDVDLAMLPVPRYSPDDGGPYITSGFVVSHDPETGIPDIGHYRCEIVDRKTMSMMAAPGHRFAKNMAKAQRLGHTTFRGALVVGVDPMIAYACPIQTTDDTDDWEVVGGLRGEGVELVKCVTNDVAVPAHAEVVVEFEVDFTETVSEGPLGEYTGYYTPASAKPVVRPTAITHRDGAYFQALLTGRPTTENHILKLLPFEASFTHQMRQQFPTIERVSIPPSGGVFFRVVIAMRPRYAGEARSAILAAMGSNMRPKTVIVVDPDVDVHNSEEVEWALAFRTQPARDVIIVGDLPGGALDPTADESLPPDQRTGSALGIDATYPYGTVVKTVGDVCGPALAEHGKEFVEVADVPGWRDYDFPELDGK</sequence>
<evidence type="ECO:0000259" key="3">
    <source>
        <dbReference type="Pfam" id="PF20695"/>
    </source>
</evidence>
<dbReference type="InterPro" id="IPR048304">
    <property type="entry name" value="UbiD_Rift_dom"/>
</dbReference>
<dbReference type="AlphaFoldDB" id="A0A544W8T7"/>
<dbReference type="SUPFAM" id="SSF50475">
    <property type="entry name" value="FMN-binding split barrel"/>
    <property type="match status" value="1"/>
</dbReference>
<dbReference type="EMBL" id="VIFX01000001">
    <property type="protein sequence ID" value="TQR88652.1"/>
    <property type="molecule type" value="Genomic_DNA"/>
</dbReference>
<dbReference type="SUPFAM" id="SSF143968">
    <property type="entry name" value="UbiD C-terminal domain-like"/>
    <property type="match status" value="1"/>
</dbReference>
<dbReference type="InterPro" id="IPR049381">
    <property type="entry name" value="UbiD-like_C"/>
</dbReference>
<evidence type="ECO:0000313" key="5">
    <source>
        <dbReference type="EMBL" id="TQR88652.1"/>
    </source>
</evidence>
<dbReference type="Pfam" id="PF20696">
    <property type="entry name" value="UbiD_C"/>
    <property type="match status" value="1"/>
</dbReference>
<comment type="caution">
    <text evidence="5">The sequence shown here is derived from an EMBL/GenBank/DDBJ whole genome shotgun (WGS) entry which is preliminary data.</text>
</comment>
<feature type="domain" description="3-octaprenyl-4-hydroxybenzoate carboxy-lyase-like Rift-related" evidence="2">
    <location>
        <begin position="103"/>
        <end position="301"/>
    </location>
</feature>
<feature type="domain" description="3-octaprenyl-4-hydroxybenzoate carboxy-lyase-like N-terminal" evidence="3">
    <location>
        <begin position="15"/>
        <end position="90"/>
    </location>
</feature>
<keyword evidence="6" id="KW-1185">Reference proteome</keyword>
<dbReference type="GO" id="GO:0005737">
    <property type="term" value="C:cytoplasm"/>
    <property type="evidence" value="ECO:0007669"/>
    <property type="project" value="TreeGrafter"/>
</dbReference>
<dbReference type="Proteomes" id="UP000315759">
    <property type="component" value="Unassembled WGS sequence"/>
</dbReference>
<evidence type="ECO:0000259" key="2">
    <source>
        <dbReference type="Pfam" id="PF01977"/>
    </source>
</evidence>
<dbReference type="Pfam" id="PF20695">
    <property type="entry name" value="UbiD_N"/>
    <property type="match status" value="1"/>
</dbReference>
<dbReference type="GO" id="GO:0016831">
    <property type="term" value="F:carboxy-lyase activity"/>
    <property type="evidence" value="ECO:0007669"/>
    <property type="project" value="InterPro"/>
</dbReference>
<dbReference type="InterPro" id="IPR002830">
    <property type="entry name" value="UbiD"/>
</dbReference>
<dbReference type="Gene3D" id="3.40.1670.10">
    <property type="entry name" value="UbiD C-terminal domain-like"/>
    <property type="match status" value="1"/>
</dbReference>
<name>A0A544W8T7_9MYCO</name>
<feature type="domain" description="3-octaprenyl-4-hydroxybenzoate carboxy-lyase-like C-terminal" evidence="4">
    <location>
        <begin position="314"/>
        <end position="434"/>
    </location>
</feature>
<evidence type="ECO:0000256" key="1">
    <source>
        <dbReference type="ARBA" id="ARBA00010021"/>
    </source>
</evidence>
<organism evidence="5 6">
    <name type="scientific">Mycolicibacterium hodleri</name>
    <dbReference type="NCBI Taxonomy" id="49897"/>
    <lineage>
        <taxon>Bacteria</taxon>
        <taxon>Bacillati</taxon>
        <taxon>Actinomycetota</taxon>
        <taxon>Actinomycetes</taxon>
        <taxon>Mycobacteriales</taxon>
        <taxon>Mycobacteriaceae</taxon>
        <taxon>Mycolicibacterium</taxon>
    </lineage>
</organism>
<dbReference type="PANTHER" id="PTHR30108:SF21">
    <property type="entry name" value="4-HYDROXYBENZOATE DECARBOXYLASE"/>
    <property type="match status" value="1"/>
</dbReference>
<dbReference type="NCBIfam" id="TIGR00148">
    <property type="entry name" value="UbiD family decarboxylase"/>
    <property type="match status" value="1"/>
</dbReference>
<accession>A0A544W8T7</accession>
<dbReference type="InterPro" id="IPR049383">
    <property type="entry name" value="UbiD-like_N"/>
</dbReference>
<dbReference type="PANTHER" id="PTHR30108">
    <property type="entry name" value="3-OCTAPRENYL-4-HYDROXYBENZOATE CARBOXY-LYASE-RELATED"/>
    <property type="match status" value="1"/>
</dbReference>
<gene>
    <name evidence="5" type="ORF">D8S82_01210</name>
</gene>
<proteinExistence type="inferred from homology"/>
<comment type="similarity">
    <text evidence="1">Belongs to the UbiD family.</text>
</comment>
<evidence type="ECO:0000259" key="4">
    <source>
        <dbReference type="Pfam" id="PF20696"/>
    </source>
</evidence>